<dbReference type="Pfam" id="PF00580">
    <property type="entry name" value="UvrD-helicase"/>
    <property type="match status" value="1"/>
</dbReference>
<evidence type="ECO:0000256" key="3">
    <source>
        <dbReference type="ARBA" id="ARBA00022801"/>
    </source>
</evidence>
<dbReference type="Gene3D" id="3.40.50.300">
    <property type="entry name" value="P-loop containing nucleotide triphosphate hydrolases"/>
    <property type="match status" value="2"/>
</dbReference>
<dbReference type="AlphaFoldDB" id="A0A1S1MY24"/>
<comment type="similarity">
    <text evidence="1">Belongs to the helicase family. UvrD subfamily.</text>
</comment>
<dbReference type="InterPro" id="IPR000212">
    <property type="entry name" value="DNA_helicase_UvrD/REP"/>
</dbReference>
<dbReference type="InterPro" id="IPR013986">
    <property type="entry name" value="DExx_box_DNA_helicase_dom_sf"/>
</dbReference>
<dbReference type="GO" id="GO:0005829">
    <property type="term" value="C:cytosol"/>
    <property type="evidence" value="ECO:0007669"/>
    <property type="project" value="TreeGrafter"/>
</dbReference>
<dbReference type="PANTHER" id="PTHR11070:SF63">
    <property type="entry name" value="DNA HELICASE IV"/>
    <property type="match status" value="1"/>
</dbReference>
<comment type="catalytic activity">
    <reaction evidence="7">
        <text>Couples ATP hydrolysis with the unwinding of duplex DNA by translocating in the 3'-5' direction.</text>
        <dbReference type="EC" id="5.6.2.4"/>
    </reaction>
</comment>
<feature type="domain" description="UvrD-like helicase ATP-binding" evidence="11">
    <location>
        <begin position="127"/>
        <end position="426"/>
    </location>
</feature>
<organism evidence="12 13">
    <name type="scientific">Pseudoalteromonas amylolytica</name>
    <dbReference type="NCBI Taxonomy" id="1859457"/>
    <lineage>
        <taxon>Bacteria</taxon>
        <taxon>Pseudomonadati</taxon>
        <taxon>Pseudomonadota</taxon>
        <taxon>Gammaproteobacteria</taxon>
        <taxon>Alteromonadales</taxon>
        <taxon>Pseudoalteromonadaceae</taxon>
        <taxon>Pseudoalteromonas</taxon>
    </lineage>
</organism>
<dbReference type="PROSITE" id="PS51198">
    <property type="entry name" value="UVRD_HELICASE_ATP_BIND"/>
    <property type="match status" value="1"/>
</dbReference>
<dbReference type="CDD" id="cd17932">
    <property type="entry name" value="DEXQc_UvrD"/>
    <property type="match status" value="1"/>
</dbReference>
<dbReference type="InterPro" id="IPR014016">
    <property type="entry name" value="UvrD-like_ATP-bd"/>
</dbReference>
<gene>
    <name evidence="12" type="ORF">BET10_09415</name>
</gene>
<evidence type="ECO:0000256" key="2">
    <source>
        <dbReference type="ARBA" id="ARBA00022741"/>
    </source>
</evidence>
<keyword evidence="6" id="KW-0413">Isomerase</keyword>
<feature type="binding site" evidence="10">
    <location>
        <begin position="148"/>
        <end position="155"/>
    </location>
    <ligand>
        <name>ATP</name>
        <dbReference type="ChEBI" id="CHEBI:30616"/>
    </ligand>
</feature>
<evidence type="ECO:0000313" key="13">
    <source>
        <dbReference type="Proteomes" id="UP000179786"/>
    </source>
</evidence>
<accession>A0A1S1MY24</accession>
<name>A0A1S1MY24_9GAMM</name>
<keyword evidence="4 10" id="KW-0347">Helicase</keyword>
<protein>
    <recommendedName>
        <fullName evidence="8">DNA 3'-5' helicase</fullName>
        <ecNumber evidence="8">5.6.2.4</ecNumber>
    </recommendedName>
</protein>
<comment type="catalytic activity">
    <reaction evidence="9">
        <text>ATP + H2O = ADP + phosphate + H(+)</text>
        <dbReference type="Rhea" id="RHEA:13065"/>
        <dbReference type="ChEBI" id="CHEBI:15377"/>
        <dbReference type="ChEBI" id="CHEBI:15378"/>
        <dbReference type="ChEBI" id="CHEBI:30616"/>
        <dbReference type="ChEBI" id="CHEBI:43474"/>
        <dbReference type="ChEBI" id="CHEBI:456216"/>
        <dbReference type="EC" id="5.6.2.4"/>
    </reaction>
</comment>
<evidence type="ECO:0000256" key="1">
    <source>
        <dbReference type="ARBA" id="ARBA00009922"/>
    </source>
</evidence>
<keyword evidence="5 10" id="KW-0067">ATP-binding</keyword>
<evidence type="ECO:0000256" key="7">
    <source>
        <dbReference type="ARBA" id="ARBA00034617"/>
    </source>
</evidence>
<keyword evidence="3 10" id="KW-0378">Hydrolase</keyword>
<evidence type="ECO:0000256" key="10">
    <source>
        <dbReference type="PROSITE-ProRule" id="PRU00560"/>
    </source>
</evidence>
<evidence type="ECO:0000256" key="9">
    <source>
        <dbReference type="ARBA" id="ARBA00048988"/>
    </source>
</evidence>
<dbReference type="GO" id="GO:0003677">
    <property type="term" value="F:DNA binding"/>
    <property type="evidence" value="ECO:0007669"/>
    <property type="project" value="InterPro"/>
</dbReference>
<reference evidence="12 13" key="1">
    <citation type="submission" date="2016-09" db="EMBL/GenBank/DDBJ databases">
        <title>Pseudoalteromonas amylolytica sp. nov., isolated from the surface seawater.</title>
        <authorList>
            <person name="Wu Y.-H."/>
            <person name="Cheng H."/>
            <person name="Jin X.-B."/>
            <person name="Wang C.-S."/>
            <person name="Xu X.-W."/>
        </authorList>
    </citation>
    <scope>NUCLEOTIDE SEQUENCE [LARGE SCALE GENOMIC DNA]</scope>
    <source>
        <strain evidence="12 13">JW1</strain>
    </source>
</reference>
<evidence type="ECO:0000256" key="5">
    <source>
        <dbReference type="ARBA" id="ARBA00022840"/>
    </source>
</evidence>
<evidence type="ECO:0000256" key="8">
    <source>
        <dbReference type="ARBA" id="ARBA00034808"/>
    </source>
</evidence>
<dbReference type="GO" id="GO:0000725">
    <property type="term" value="P:recombinational repair"/>
    <property type="evidence" value="ECO:0007669"/>
    <property type="project" value="TreeGrafter"/>
</dbReference>
<evidence type="ECO:0000256" key="4">
    <source>
        <dbReference type="ARBA" id="ARBA00022806"/>
    </source>
</evidence>
<dbReference type="GO" id="GO:0016887">
    <property type="term" value="F:ATP hydrolysis activity"/>
    <property type="evidence" value="ECO:0007669"/>
    <property type="project" value="RHEA"/>
</dbReference>
<dbReference type="SUPFAM" id="SSF52540">
    <property type="entry name" value="P-loop containing nucleoside triphosphate hydrolases"/>
    <property type="match status" value="1"/>
</dbReference>
<dbReference type="STRING" id="1859457.BET10_09415"/>
<comment type="caution">
    <text evidence="12">The sequence shown here is derived from an EMBL/GenBank/DDBJ whole genome shotgun (WGS) entry which is preliminary data.</text>
</comment>
<sequence>MKLGAQGRVLTVTLAHSGCTNDALQRYWLNHHAHRLIKAIGKVEDSLKNQYLSESNLDLVKQTVAVLERQWLSWTLHITPTSEFEQALYTLKELQQWQANDIAAFRAKYIQYYANKYQHFFDSVEAQPLTAAQRQACIIRDDSHLLLAGAGTGKTSVMVSRAKFLVYSDVATPEQVLLLAYGSEAAKELKQRAGESFECLTFHALGMLVIAAVEGKQPQLSELTNDAKKRFRFVQDTLQVLCLQPGYKGLFEQFCIKECHIQPNLDLAEFIRSARCKAVIAHITSLLSVYKNVVALGQLTRIASQQSDLLKCLTPIIDEYQSYLDTEGAIDFEDMIAKAIAYIEADRFNVPWQHIMVDEFQDLSPIRAELLKALMKAKNKRYLFAVGDDWQSIYRFSGADITLTTQFEAHFGRVTITALDKTFRYPQDVLDISSRFVCANPHQLKKYVKSARTETGPTLQMETVECEANTLEKVLAQLNDKGEACVLLLARFHKMLPSRDELVDLQGKFKALKIRAMTFHAAKGKEAEYAVIMGLYEGHTGFPANRPIQPLMEAMLPARETFSFAEERRLFYVALTRAKRRVYLFKPQDNACRFLAELEIKSNTH</sequence>
<dbReference type="EC" id="5.6.2.4" evidence="8"/>
<dbReference type="Pfam" id="PF13361">
    <property type="entry name" value="UvrD_C"/>
    <property type="match status" value="1"/>
</dbReference>
<dbReference type="GO" id="GO:0043138">
    <property type="term" value="F:3'-5' DNA helicase activity"/>
    <property type="evidence" value="ECO:0007669"/>
    <property type="project" value="UniProtKB-EC"/>
</dbReference>
<dbReference type="InterPro" id="IPR027417">
    <property type="entry name" value="P-loop_NTPase"/>
</dbReference>
<keyword evidence="13" id="KW-1185">Reference proteome</keyword>
<dbReference type="Gene3D" id="1.10.10.160">
    <property type="match status" value="1"/>
</dbReference>
<dbReference type="InterPro" id="IPR014017">
    <property type="entry name" value="DNA_helicase_UvrD-like_C"/>
</dbReference>
<evidence type="ECO:0000259" key="11">
    <source>
        <dbReference type="PROSITE" id="PS51198"/>
    </source>
</evidence>
<proteinExistence type="inferred from homology"/>
<keyword evidence="2 10" id="KW-0547">Nucleotide-binding</keyword>
<evidence type="ECO:0000313" key="12">
    <source>
        <dbReference type="EMBL" id="OHU91074.1"/>
    </source>
</evidence>
<evidence type="ECO:0000256" key="6">
    <source>
        <dbReference type="ARBA" id="ARBA00023235"/>
    </source>
</evidence>
<dbReference type="PANTHER" id="PTHR11070">
    <property type="entry name" value="UVRD / RECB / PCRA DNA HELICASE FAMILY MEMBER"/>
    <property type="match status" value="1"/>
</dbReference>
<dbReference type="GO" id="GO:0005524">
    <property type="term" value="F:ATP binding"/>
    <property type="evidence" value="ECO:0007669"/>
    <property type="project" value="UniProtKB-UniRule"/>
</dbReference>
<dbReference type="EMBL" id="MKJU01000025">
    <property type="protein sequence ID" value="OHU91074.1"/>
    <property type="molecule type" value="Genomic_DNA"/>
</dbReference>
<dbReference type="Proteomes" id="UP000179786">
    <property type="component" value="Unassembled WGS sequence"/>
</dbReference>